<dbReference type="SFLD" id="SFLDS00019">
    <property type="entry name" value="Glutathione_Transferase_(cytos"/>
    <property type="match status" value="1"/>
</dbReference>
<accession>A0A0Q3KVV5</accession>
<feature type="domain" description="GST N-terminal" evidence="2">
    <location>
        <begin position="1"/>
        <end position="79"/>
    </location>
</feature>
<dbReference type="InterPro" id="IPR010987">
    <property type="entry name" value="Glutathione-S-Trfase_C-like"/>
</dbReference>
<dbReference type="PROSITE" id="PS50404">
    <property type="entry name" value="GST_NTER"/>
    <property type="match status" value="1"/>
</dbReference>
<gene>
    <name evidence="4" type="ORF">ARD30_06495</name>
    <name evidence="5" type="ORF">SAMN05660750_04609</name>
</gene>
<dbReference type="OrthoDB" id="9794721at2"/>
<dbReference type="Proteomes" id="UP000051562">
    <property type="component" value="Unassembled WGS sequence"/>
</dbReference>
<dbReference type="PANTHER" id="PTHR43969:SF9">
    <property type="entry name" value="GLUTATHIONE S TRANSFERASE D10, ISOFORM A-RELATED"/>
    <property type="match status" value="1"/>
</dbReference>
<dbReference type="AlphaFoldDB" id="A0A0Q3KVV5"/>
<dbReference type="GO" id="GO:0004364">
    <property type="term" value="F:glutathione transferase activity"/>
    <property type="evidence" value="ECO:0007669"/>
    <property type="project" value="TreeGrafter"/>
</dbReference>
<sequence>MATLYHYSLCPHSRFIRLALAEFGMEAELVEERVWERRREFLELNTAGTTPVFQEQNGLAVPGAGPIAEYLDETRGLALADRRLLPEGPGERVEVRRLLDWFNIKFHEEITGPLVLEKVMKRFMSRDEGGGPPEMSAIRAARANVRYHLRYISWLLAKRNWLAGARLSYADLAAAAHLSCVDYLGDVPWEEDEAARAWYARIKSRPSFRPLLSDRMPGMAPSAHYDNLDF</sequence>
<reference evidence="5 7" key="2">
    <citation type="submission" date="2017-02" db="EMBL/GenBank/DDBJ databases">
        <authorList>
            <person name="Peterson S.W."/>
        </authorList>
    </citation>
    <scope>NUCLEOTIDE SEQUENCE [LARGE SCALE GENOMIC DNA]</scope>
    <source>
        <strain evidence="5 7">DSM 9653</strain>
    </source>
</reference>
<dbReference type="InterPro" id="IPR040079">
    <property type="entry name" value="Glutathione_S-Trfase"/>
</dbReference>
<dbReference type="Pfam" id="PF00043">
    <property type="entry name" value="GST_C"/>
    <property type="match status" value="1"/>
</dbReference>
<evidence type="ECO:0000256" key="1">
    <source>
        <dbReference type="ARBA" id="ARBA00011738"/>
    </source>
</evidence>
<keyword evidence="4" id="KW-0808">Transferase</keyword>
<dbReference type="Pfam" id="PF13417">
    <property type="entry name" value="GST_N_3"/>
    <property type="match status" value="1"/>
</dbReference>
<dbReference type="InterPro" id="IPR004045">
    <property type="entry name" value="Glutathione_S-Trfase_N"/>
</dbReference>
<dbReference type="RefSeq" id="WP_055730080.1">
    <property type="nucleotide sequence ID" value="NZ_FUYX01000018.1"/>
</dbReference>
<dbReference type="SUPFAM" id="SSF52833">
    <property type="entry name" value="Thioredoxin-like"/>
    <property type="match status" value="1"/>
</dbReference>
<dbReference type="CDD" id="cd00299">
    <property type="entry name" value="GST_C_family"/>
    <property type="match status" value="1"/>
</dbReference>
<dbReference type="STRING" id="53254.SAMN05660750_04609"/>
<evidence type="ECO:0000313" key="6">
    <source>
        <dbReference type="Proteomes" id="UP000051562"/>
    </source>
</evidence>
<feature type="domain" description="GST C-terminal" evidence="3">
    <location>
        <begin position="88"/>
        <end position="230"/>
    </location>
</feature>
<dbReference type="Gene3D" id="1.20.1050.10">
    <property type="match status" value="1"/>
</dbReference>
<proteinExistence type="predicted"/>
<dbReference type="InterPro" id="IPR036249">
    <property type="entry name" value="Thioredoxin-like_sf"/>
</dbReference>
<protein>
    <submittedName>
        <fullName evidence="4">Glutathione S-transferase</fullName>
    </submittedName>
</protein>
<dbReference type="GO" id="GO:0006749">
    <property type="term" value="P:glutathione metabolic process"/>
    <property type="evidence" value="ECO:0007669"/>
    <property type="project" value="TreeGrafter"/>
</dbReference>
<dbReference type="CDD" id="cd00570">
    <property type="entry name" value="GST_N_family"/>
    <property type="match status" value="1"/>
</dbReference>
<dbReference type="PANTHER" id="PTHR43969">
    <property type="entry name" value="GLUTATHIONE S TRANSFERASE D10, ISOFORM A-RELATED"/>
    <property type="match status" value="1"/>
</dbReference>
<comment type="subunit">
    <text evidence="1">Homodimer.</text>
</comment>
<evidence type="ECO:0000259" key="2">
    <source>
        <dbReference type="PROSITE" id="PS50404"/>
    </source>
</evidence>
<dbReference type="Gene3D" id="3.40.30.10">
    <property type="entry name" value="Glutaredoxin"/>
    <property type="match status" value="1"/>
</dbReference>
<evidence type="ECO:0000313" key="5">
    <source>
        <dbReference type="EMBL" id="SKC13786.1"/>
    </source>
</evidence>
<dbReference type="PROSITE" id="PS50405">
    <property type="entry name" value="GST_CTER"/>
    <property type="match status" value="1"/>
</dbReference>
<dbReference type="EMBL" id="LMAR01000067">
    <property type="protein sequence ID" value="KQK28556.1"/>
    <property type="molecule type" value="Genomic_DNA"/>
</dbReference>
<dbReference type="SUPFAM" id="SSF47616">
    <property type="entry name" value="GST C-terminal domain-like"/>
    <property type="match status" value="1"/>
</dbReference>
<keyword evidence="6" id="KW-1185">Reference proteome</keyword>
<organism evidence="4 6">
    <name type="scientific">Bosea thiooxidans</name>
    <dbReference type="NCBI Taxonomy" id="53254"/>
    <lineage>
        <taxon>Bacteria</taxon>
        <taxon>Pseudomonadati</taxon>
        <taxon>Pseudomonadota</taxon>
        <taxon>Alphaproteobacteria</taxon>
        <taxon>Hyphomicrobiales</taxon>
        <taxon>Boseaceae</taxon>
        <taxon>Bosea</taxon>
    </lineage>
</organism>
<dbReference type="Proteomes" id="UP000190130">
    <property type="component" value="Unassembled WGS sequence"/>
</dbReference>
<dbReference type="InterPro" id="IPR004046">
    <property type="entry name" value="GST_C"/>
</dbReference>
<reference evidence="4 6" key="1">
    <citation type="submission" date="2015-10" db="EMBL/GenBank/DDBJ databases">
        <title>Draft genome of Bosea thiooxidans.</title>
        <authorList>
            <person name="Wang X."/>
        </authorList>
    </citation>
    <scope>NUCLEOTIDE SEQUENCE [LARGE SCALE GENOMIC DNA]</scope>
    <source>
        <strain evidence="4 6">CGMCC 9174</strain>
    </source>
</reference>
<name>A0A0Q3KVV5_9HYPH</name>
<dbReference type="InterPro" id="IPR036282">
    <property type="entry name" value="Glutathione-S-Trfase_C_sf"/>
</dbReference>
<evidence type="ECO:0000259" key="3">
    <source>
        <dbReference type="PROSITE" id="PS50405"/>
    </source>
</evidence>
<dbReference type="EMBL" id="FUYX01000018">
    <property type="protein sequence ID" value="SKC13786.1"/>
    <property type="molecule type" value="Genomic_DNA"/>
</dbReference>
<evidence type="ECO:0000313" key="4">
    <source>
        <dbReference type="EMBL" id="KQK28556.1"/>
    </source>
</evidence>
<evidence type="ECO:0000313" key="7">
    <source>
        <dbReference type="Proteomes" id="UP000190130"/>
    </source>
</evidence>